<accession>A0A9D3YLT7</accession>
<reference evidence="2" key="2">
    <citation type="submission" date="2020-11" db="EMBL/GenBank/DDBJ databases">
        <authorList>
            <person name="McCartney M.A."/>
            <person name="Auch B."/>
            <person name="Kono T."/>
            <person name="Mallez S."/>
            <person name="Becker A."/>
            <person name="Gohl D.M."/>
            <person name="Silverstein K.A.T."/>
            <person name="Koren S."/>
            <person name="Bechman K.B."/>
            <person name="Herman A."/>
            <person name="Abrahante J.E."/>
            <person name="Garbe J."/>
        </authorList>
    </citation>
    <scope>NUCLEOTIDE SEQUENCE</scope>
    <source>
        <strain evidence="2">Duluth1</strain>
        <tissue evidence="2">Whole animal</tissue>
    </source>
</reference>
<feature type="chain" id="PRO_5038635822" evidence="1">
    <location>
        <begin position="22"/>
        <end position="150"/>
    </location>
</feature>
<evidence type="ECO:0000256" key="1">
    <source>
        <dbReference type="SAM" id="SignalP"/>
    </source>
</evidence>
<keyword evidence="3" id="KW-1185">Reference proteome</keyword>
<dbReference type="AlphaFoldDB" id="A0A9D3YLT7"/>
<name>A0A9D3YLT7_DREPO</name>
<keyword evidence="1" id="KW-0732">Signal</keyword>
<proteinExistence type="predicted"/>
<comment type="caution">
    <text evidence="2">The sequence shown here is derived from an EMBL/GenBank/DDBJ whole genome shotgun (WGS) entry which is preliminary data.</text>
</comment>
<feature type="signal peptide" evidence="1">
    <location>
        <begin position="1"/>
        <end position="21"/>
    </location>
</feature>
<sequence>MARSSSAILLVLLSNIVSNKALFYTSSKENDYPRIGKRTSLIDIIDSIARREIADRSQQTTVAPPWVDEESAELFRGVLYPYDVIDKGNNYSEDAGMFDHHNLDCRSILRRLLSRNPNRVRNPNKSRRESNQLKTLEPEVVNTWYNEIDG</sequence>
<dbReference type="OrthoDB" id="6161972at2759"/>
<protein>
    <submittedName>
        <fullName evidence="2">Uncharacterized protein</fullName>
    </submittedName>
</protein>
<dbReference type="EMBL" id="JAIWYP010000015">
    <property type="protein sequence ID" value="KAH3703162.1"/>
    <property type="molecule type" value="Genomic_DNA"/>
</dbReference>
<gene>
    <name evidence="2" type="ORF">DPMN_078192</name>
</gene>
<evidence type="ECO:0000313" key="2">
    <source>
        <dbReference type="EMBL" id="KAH3703162.1"/>
    </source>
</evidence>
<reference evidence="2" key="1">
    <citation type="journal article" date="2019" name="bioRxiv">
        <title>The Genome of the Zebra Mussel, Dreissena polymorpha: A Resource for Invasive Species Research.</title>
        <authorList>
            <person name="McCartney M.A."/>
            <person name="Auch B."/>
            <person name="Kono T."/>
            <person name="Mallez S."/>
            <person name="Zhang Y."/>
            <person name="Obille A."/>
            <person name="Becker A."/>
            <person name="Abrahante J.E."/>
            <person name="Garbe J."/>
            <person name="Badalamenti J.P."/>
            <person name="Herman A."/>
            <person name="Mangelson H."/>
            <person name="Liachko I."/>
            <person name="Sullivan S."/>
            <person name="Sone E.D."/>
            <person name="Koren S."/>
            <person name="Silverstein K.A.T."/>
            <person name="Beckman K.B."/>
            <person name="Gohl D.M."/>
        </authorList>
    </citation>
    <scope>NUCLEOTIDE SEQUENCE</scope>
    <source>
        <strain evidence="2">Duluth1</strain>
        <tissue evidence="2">Whole animal</tissue>
    </source>
</reference>
<organism evidence="2 3">
    <name type="scientific">Dreissena polymorpha</name>
    <name type="common">Zebra mussel</name>
    <name type="synonym">Mytilus polymorpha</name>
    <dbReference type="NCBI Taxonomy" id="45954"/>
    <lineage>
        <taxon>Eukaryota</taxon>
        <taxon>Metazoa</taxon>
        <taxon>Spiralia</taxon>
        <taxon>Lophotrochozoa</taxon>
        <taxon>Mollusca</taxon>
        <taxon>Bivalvia</taxon>
        <taxon>Autobranchia</taxon>
        <taxon>Heteroconchia</taxon>
        <taxon>Euheterodonta</taxon>
        <taxon>Imparidentia</taxon>
        <taxon>Neoheterodontei</taxon>
        <taxon>Myida</taxon>
        <taxon>Dreissenoidea</taxon>
        <taxon>Dreissenidae</taxon>
        <taxon>Dreissena</taxon>
    </lineage>
</organism>
<dbReference type="Proteomes" id="UP000828390">
    <property type="component" value="Unassembled WGS sequence"/>
</dbReference>
<evidence type="ECO:0000313" key="3">
    <source>
        <dbReference type="Proteomes" id="UP000828390"/>
    </source>
</evidence>